<dbReference type="EMBL" id="JAWQEG010003046">
    <property type="protein sequence ID" value="KAK3868302.1"/>
    <property type="molecule type" value="Genomic_DNA"/>
</dbReference>
<organism evidence="2 3">
    <name type="scientific">Petrolisthes cinctipes</name>
    <name type="common">Flat porcelain crab</name>
    <dbReference type="NCBI Taxonomy" id="88211"/>
    <lineage>
        <taxon>Eukaryota</taxon>
        <taxon>Metazoa</taxon>
        <taxon>Ecdysozoa</taxon>
        <taxon>Arthropoda</taxon>
        <taxon>Crustacea</taxon>
        <taxon>Multicrustacea</taxon>
        <taxon>Malacostraca</taxon>
        <taxon>Eumalacostraca</taxon>
        <taxon>Eucarida</taxon>
        <taxon>Decapoda</taxon>
        <taxon>Pleocyemata</taxon>
        <taxon>Anomura</taxon>
        <taxon>Galatheoidea</taxon>
        <taxon>Porcellanidae</taxon>
        <taxon>Petrolisthes</taxon>
    </lineage>
</organism>
<dbReference type="AlphaFoldDB" id="A0AAE1F6X1"/>
<comment type="caution">
    <text evidence="2">The sequence shown here is derived from an EMBL/GenBank/DDBJ whole genome shotgun (WGS) entry which is preliminary data.</text>
</comment>
<dbReference type="Gene3D" id="3.40.50.300">
    <property type="entry name" value="P-loop containing nucleotide triphosphate hydrolases"/>
    <property type="match status" value="1"/>
</dbReference>
<keyword evidence="3" id="KW-1185">Reference proteome</keyword>
<dbReference type="Pfam" id="PF05729">
    <property type="entry name" value="NACHT"/>
    <property type="match status" value="1"/>
</dbReference>
<feature type="domain" description="NACHT" evidence="1">
    <location>
        <begin position="278"/>
        <end position="396"/>
    </location>
</feature>
<evidence type="ECO:0000313" key="3">
    <source>
        <dbReference type="Proteomes" id="UP001286313"/>
    </source>
</evidence>
<dbReference type="PROSITE" id="PS50837">
    <property type="entry name" value="NACHT"/>
    <property type="match status" value="1"/>
</dbReference>
<accession>A0AAE1F6X1</accession>
<gene>
    <name evidence="2" type="ORF">Pcinc_026285</name>
</gene>
<dbReference type="SUPFAM" id="SSF52540">
    <property type="entry name" value="P-loop containing nucleoside triphosphate hydrolases"/>
    <property type="match status" value="1"/>
</dbReference>
<proteinExistence type="predicted"/>
<sequence>MSGAWMSPANLSLGNYTKCDLCFGKYFKAINQFGKVVLNSVFLLLYQTLDTNGGTLPVRDYCLYKLNWSGGYFNRAYNSSERQILSKVPTSEEFVCDVSLLFKITNQVLGNLTEPIKKEIRDLKNLRNTVAHEDLQLDEHELANLIEELKTLCHIILKGTGSLLGQNLSNIISEVENGLQDLLMAKMENSDTEMYLETLENFRQEKQSKMISEGRRELMNVFSKTTVLNPCSWMSDHAFKDFTVENVFTSLKLAVSGREVPMNNILNTTSFKERFVPRMVIVRGVMGAGKTSLYRYLLQQWCTHSSAVVGLMNVDIVIAMEMRTVKCNSLVQFLREQLLKATSQLFSESDIIPVLQDLNVLFLIDGMDEATKQGKEVVREIVNKFTDSSIVVTARPEFTLELMQMAEDHVVLQLDGFSKENQRKYVEKIFAIMYPDQQQRAQETERFLRFKSGACASLSNHLTLPLTLALLLILWCDDTFKVTTVTNASRLYSMIYEVCRSKLTTRLEAMGAEHGASLKPKVRRWQVELGQVAWHMMCEDVLNLSLNRANRLIDLCEKDGIDAIQTMSTFLNCTTEQTLAGTKYNFSFHHSSGQEFLAAFYICEQVAISGSFTPILSQVSCSRLLELMMYVTGLLKQSNLLTPSLASDIKNMMISKLENLSNDVEVWWRLLVEAESDPAVWKVVGDVINHTDKWVINSWDSPELTKVKANLLQKTGAAPFLVVIHVQYTTMLEDCPELHDILQLVAQEGKSKVKLYLDRHFNSSKDQEEEVEALVAKMLCSNRLVEFKGHFGYHSAMQLERATRTEALYIRVTSLGTLAQLCLSLRKHRRWKTKLWSSRKWNLKSLELFLDIDTDINPEDFPHLNYHKRLVVKLTGLSDNRAKWVGEVLRRLSNHYTSIILQESYVSLAGVKVLLDTTARVSLKEMLIITDQPAMTEEVQTLAEKSGVNIRWLV</sequence>
<name>A0AAE1F6X1_PETCI</name>
<dbReference type="InterPro" id="IPR007111">
    <property type="entry name" value="NACHT_NTPase"/>
</dbReference>
<evidence type="ECO:0000313" key="2">
    <source>
        <dbReference type="EMBL" id="KAK3868302.1"/>
    </source>
</evidence>
<reference evidence="2" key="1">
    <citation type="submission" date="2023-10" db="EMBL/GenBank/DDBJ databases">
        <title>Genome assemblies of two species of porcelain crab, Petrolisthes cinctipes and Petrolisthes manimaculis (Anomura: Porcellanidae).</title>
        <authorList>
            <person name="Angst P."/>
        </authorList>
    </citation>
    <scope>NUCLEOTIDE SEQUENCE</scope>
    <source>
        <strain evidence="2">PB745_01</strain>
        <tissue evidence="2">Gill</tissue>
    </source>
</reference>
<dbReference type="InterPro" id="IPR027417">
    <property type="entry name" value="P-loop_NTPase"/>
</dbReference>
<evidence type="ECO:0000259" key="1">
    <source>
        <dbReference type="PROSITE" id="PS50837"/>
    </source>
</evidence>
<dbReference type="PANTHER" id="PTHR46312:SF2">
    <property type="entry name" value="NUCLEOTIDE-BINDING OLIGOMERIZATION DOMAIN-CONTAINING PROTEIN 2-LIKE"/>
    <property type="match status" value="1"/>
</dbReference>
<dbReference type="PANTHER" id="PTHR46312">
    <property type="entry name" value="NACHT DOMAIN-CONTAINING PROTEIN"/>
    <property type="match status" value="1"/>
</dbReference>
<protein>
    <recommendedName>
        <fullName evidence="1">NACHT domain-containing protein</fullName>
    </recommendedName>
</protein>
<dbReference type="Proteomes" id="UP001286313">
    <property type="component" value="Unassembled WGS sequence"/>
</dbReference>